<keyword evidence="6" id="KW-1185">Reference proteome</keyword>
<sequence>MIYRENFEIALVSNSFARAEFLEALKIKFLSLSVDIDEDSIMKSGEIGVTKRIAVLKLTNAIEKYGKDKCLITVDTLLRNDSIYVGKLSDEKEAFSKIMGYSHKLIEVETSFCVFIPGKEKIIKACEVSFIKFRELTPDIVYHYIALGHWKDKAGGISLKNGVADILIEYINGSYSNIIGLPIGLFYDILIRENVISTILSSE</sequence>
<comment type="catalytic activity">
    <reaction evidence="4">
        <text>a 2'-deoxyribonucleoside 5'-triphosphate + H2O = a 2'-deoxyribonucleoside 5'-phosphate + diphosphate + H(+)</text>
        <dbReference type="Rhea" id="RHEA:44644"/>
        <dbReference type="ChEBI" id="CHEBI:15377"/>
        <dbReference type="ChEBI" id="CHEBI:15378"/>
        <dbReference type="ChEBI" id="CHEBI:33019"/>
        <dbReference type="ChEBI" id="CHEBI:61560"/>
        <dbReference type="ChEBI" id="CHEBI:65317"/>
        <dbReference type="EC" id="3.6.1.9"/>
    </reaction>
</comment>
<evidence type="ECO:0000313" key="6">
    <source>
        <dbReference type="Proteomes" id="UP000019331"/>
    </source>
</evidence>
<organism evidence="5 6">
    <name type="scientific">Borrelia parkeri SLO</name>
    <dbReference type="NCBI Taxonomy" id="1313294"/>
    <lineage>
        <taxon>Bacteria</taxon>
        <taxon>Pseudomonadati</taxon>
        <taxon>Spirochaetota</taxon>
        <taxon>Spirochaetia</taxon>
        <taxon>Spirochaetales</taxon>
        <taxon>Borreliaceae</taxon>
        <taxon>Borrelia</taxon>
    </lineage>
</organism>
<evidence type="ECO:0000256" key="1">
    <source>
        <dbReference type="ARBA" id="ARBA00001968"/>
    </source>
</evidence>
<dbReference type="PANTHER" id="PTHR43213:SF5">
    <property type="entry name" value="BIFUNCTIONAL DTTP_UTP PYROPHOSPHATASE_METHYLTRANSFERASE PROTEIN-RELATED"/>
    <property type="match status" value="1"/>
</dbReference>
<reference evidence="5" key="1">
    <citation type="submission" date="2016-10" db="EMBL/GenBank/DDBJ databases">
        <title>Comparative Genomics of Relapsing Fever Spirochetes.</title>
        <authorList>
            <person name="Schwan T.G."/>
            <person name="Raffel S.J."/>
            <person name="Porcella S.F."/>
            <person name="Martens C.A."/>
            <person name="Bruno D.P."/>
            <person name="Ricklefs S.M."/>
            <person name="Barbian K.B."/>
        </authorList>
    </citation>
    <scope>NUCLEOTIDE SEQUENCE</scope>
    <source>
        <strain evidence="5">SLO</strain>
    </source>
</reference>
<dbReference type="EMBL" id="CP005851">
    <property type="protein sequence ID" value="AHH09822.1"/>
    <property type="molecule type" value="Genomic_DNA"/>
</dbReference>
<keyword evidence="3 4" id="KW-0546">Nucleotide metabolism</keyword>
<comment type="caution">
    <text evidence="4">Lacks conserved residue(s) required for the propagation of feature annotation.</text>
</comment>
<dbReference type="Proteomes" id="UP000019331">
    <property type="component" value="Chromosome"/>
</dbReference>
<comment type="subcellular location">
    <subcellularLocation>
        <location evidence="4">Cytoplasm</location>
    </subcellularLocation>
</comment>
<dbReference type="HAMAP" id="MF_00528">
    <property type="entry name" value="Maf"/>
    <property type="match status" value="1"/>
</dbReference>
<protein>
    <recommendedName>
        <fullName evidence="4">Nucleoside triphosphate pyrophosphatase</fullName>
        <ecNumber evidence="4">3.6.1.9</ecNumber>
    </recommendedName>
    <alternativeName>
        <fullName evidence="4">Nucleotide pyrophosphatase</fullName>
        <shortName evidence="4">Nucleotide PPase</shortName>
    </alternativeName>
</protein>
<dbReference type="Pfam" id="PF02545">
    <property type="entry name" value="Maf"/>
    <property type="match status" value="1"/>
</dbReference>
<comment type="function">
    <text evidence="4">Nucleoside triphosphate pyrophosphatase. May have a dual role in cell division arrest and in preventing the incorporation of modified nucleotides into cellular nucleic acids.</text>
</comment>
<evidence type="ECO:0000256" key="4">
    <source>
        <dbReference type="HAMAP-Rule" id="MF_00528"/>
    </source>
</evidence>
<keyword evidence="2 4" id="KW-0378">Hydrolase</keyword>
<evidence type="ECO:0000313" key="5">
    <source>
        <dbReference type="EMBL" id="AHH09822.1"/>
    </source>
</evidence>
<dbReference type="SUPFAM" id="SSF52972">
    <property type="entry name" value="ITPase-like"/>
    <property type="match status" value="1"/>
</dbReference>
<feature type="active site" description="Proton acceptor" evidence="4">
    <location>
        <position position="75"/>
    </location>
</feature>
<dbReference type="InterPro" id="IPR029001">
    <property type="entry name" value="ITPase-like_fam"/>
</dbReference>
<comment type="cofactor">
    <cofactor evidence="1 4">
        <name>a divalent metal cation</name>
        <dbReference type="ChEBI" id="CHEBI:60240"/>
    </cofactor>
</comment>
<evidence type="ECO:0000256" key="2">
    <source>
        <dbReference type="ARBA" id="ARBA00022801"/>
    </source>
</evidence>
<evidence type="ECO:0000256" key="3">
    <source>
        <dbReference type="ARBA" id="ARBA00023080"/>
    </source>
</evidence>
<dbReference type="InterPro" id="IPR003697">
    <property type="entry name" value="Maf-like"/>
</dbReference>
<dbReference type="PIRSF" id="PIRSF006305">
    <property type="entry name" value="Maf"/>
    <property type="match status" value="1"/>
</dbReference>
<proteinExistence type="inferred from homology"/>
<accession>A0ABN4CBQ8</accession>
<gene>
    <name evidence="5" type="ORF">BPA_0065600</name>
</gene>
<dbReference type="PANTHER" id="PTHR43213">
    <property type="entry name" value="BIFUNCTIONAL DTTP/UTP PYROPHOSPHATASE/METHYLTRANSFERASE PROTEIN-RELATED"/>
    <property type="match status" value="1"/>
</dbReference>
<comment type="catalytic activity">
    <reaction evidence="4">
        <text>a ribonucleoside 5'-triphosphate + H2O = a ribonucleoside 5'-phosphate + diphosphate + H(+)</text>
        <dbReference type="Rhea" id="RHEA:23996"/>
        <dbReference type="ChEBI" id="CHEBI:15377"/>
        <dbReference type="ChEBI" id="CHEBI:15378"/>
        <dbReference type="ChEBI" id="CHEBI:33019"/>
        <dbReference type="ChEBI" id="CHEBI:58043"/>
        <dbReference type="ChEBI" id="CHEBI:61557"/>
        <dbReference type="EC" id="3.6.1.9"/>
    </reaction>
</comment>
<name>A0ABN4CBQ8_BORPR</name>
<dbReference type="EC" id="3.6.1.9" evidence="4"/>
<dbReference type="Gene3D" id="3.90.950.10">
    <property type="match status" value="1"/>
</dbReference>
<dbReference type="RefSeq" id="WP_025375172.1">
    <property type="nucleotide sequence ID" value="NZ_CP005851.2"/>
</dbReference>
<keyword evidence="4" id="KW-0963">Cytoplasm</keyword>
<comment type="similarity">
    <text evidence="4">Belongs to the Maf family.</text>
</comment>